<reference evidence="1 2" key="1">
    <citation type="journal article" date="2022" name="Hortic Res">
        <title>A haplotype resolved chromosomal level avocado genome allows analysis of novel avocado genes.</title>
        <authorList>
            <person name="Nath O."/>
            <person name="Fletcher S.J."/>
            <person name="Hayward A."/>
            <person name="Shaw L.M."/>
            <person name="Masouleh A.K."/>
            <person name="Furtado A."/>
            <person name="Henry R.J."/>
            <person name="Mitter N."/>
        </authorList>
    </citation>
    <scope>NUCLEOTIDE SEQUENCE [LARGE SCALE GENOMIC DNA]</scope>
    <source>
        <strain evidence="2">cv. Hass</strain>
    </source>
</reference>
<dbReference type="EMBL" id="CM056815">
    <property type="protein sequence ID" value="KAJ8631788.1"/>
    <property type="molecule type" value="Genomic_DNA"/>
</dbReference>
<accession>A0ACC2LF20</accession>
<dbReference type="Proteomes" id="UP001234297">
    <property type="component" value="Chromosome 7"/>
</dbReference>
<organism evidence="1 2">
    <name type="scientific">Persea americana</name>
    <name type="common">Avocado</name>
    <dbReference type="NCBI Taxonomy" id="3435"/>
    <lineage>
        <taxon>Eukaryota</taxon>
        <taxon>Viridiplantae</taxon>
        <taxon>Streptophyta</taxon>
        <taxon>Embryophyta</taxon>
        <taxon>Tracheophyta</taxon>
        <taxon>Spermatophyta</taxon>
        <taxon>Magnoliopsida</taxon>
        <taxon>Magnoliidae</taxon>
        <taxon>Laurales</taxon>
        <taxon>Lauraceae</taxon>
        <taxon>Persea</taxon>
    </lineage>
</organism>
<proteinExistence type="predicted"/>
<keyword evidence="2" id="KW-1185">Reference proteome</keyword>
<sequence length="141" mass="15412">MKKIVISRNVIFNGHEGWNWDDSHKEALQSNIDWGDIDDNEDMVETDDELIQTAGAAPINEGLADDVQLEADQTETSTAAAPEADQTETSTAAAPRVRRPPQWLNDFDSGEGLSDDENLSNFALFVDADPLSYAEAVKSST</sequence>
<comment type="caution">
    <text evidence="1">The sequence shown here is derived from an EMBL/GenBank/DDBJ whole genome shotgun (WGS) entry which is preliminary data.</text>
</comment>
<gene>
    <name evidence="1" type="ORF">MRB53_025111</name>
</gene>
<evidence type="ECO:0000313" key="1">
    <source>
        <dbReference type="EMBL" id="KAJ8631788.1"/>
    </source>
</evidence>
<protein>
    <submittedName>
        <fullName evidence="1">Uncharacterized protein</fullName>
    </submittedName>
</protein>
<name>A0ACC2LF20_PERAE</name>
<evidence type="ECO:0000313" key="2">
    <source>
        <dbReference type="Proteomes" id="UP001234297"/>
    </source>
</evidence>